<proteinExistence type="predicted"/>
<dbReference type="AlphaFoldDB" id="A0A134BG84"/>
<dbReference type="STRING" id="419005.HMPREF1860_00793"/>
<protein>
    <submittedName>
        <fullName evidence="1">Uncharacterized protein</fullName>
    </submittedName>
</protein>
<organism evidence="1">
    <name type="scientific">Prevotella amnii</name>
    <dbReference type="NCBI Taxonomy" id="419005"/>
    <lineage>
        <taxon>Bacteria</taxon>
        <taxon>Pseudomonadati</taxon>
        <taxon>Bacteroidota</taxon>
        <taxon>Bacteroidia</taxon>
        <taxon>Bacteroidales</taxon>
        <taxon>Prevotellaceae</taxon>
        <taxon>Prevotella</taxon>
    </lineage>
</organism>
<reference evidence="1 2" key="1">
    <citation type="submission" date="2016-01" db="EMBL/GenBank/DDBJ databases">
        <authorList>
            <person name="Oliw E.H."/>
        </authorList>
    </citation>
    <scope>NUCLEOTIDE SEQUENCE [LARGE SCALE GENOMIC DNA]</scope>
    <source>
        <strain evidence="1 2">DNF00307</strain>
    </source>
</reference>
<dbReference type="EMBL" id="LSDL01000035">
    <property type="protein sequence ID" value="KXB78954.1"/>
    <property type="molecule type" value="Genomic_DNA"/>
</dbReference>
<dbReference type="Proteomes" id="UP000070531">
    <property type="component" value="Unassembled WGS sequence"/>
</dbReference>
<evidence type="ECO:0000313" key="2">
    <source>
        <dbReference type="Proteomes" id="UP000070531"/>
    </source>
</evidence>
<name>A0A134BG84_9BACT</name>
<comment type="caution">
    <text evidence="1">The sequence shown here is derived from an EMBL/GenBank/DDBJ whole genome shotgun (WGS) entry which is preliminary data.</text>
</comment>
<dbReference type="PATRIC" id="fig|419005.5.peg.794"/>
<gene>
    <name evidence="1" type="ORF">HMPREF1860_00793</name>
</gene>
<sequence length="50" mass="5871">MRVIFCFMQSYLLLAEYANIMTNSKPHQLFVIAYFLPRKQSAANIFIITI</sequence>
<accession>A0A134BG84</accession>
<evidence type="ECO:0000313" key="1">
    <source>
        <dbReference type="EMBL" id="KXB78954.1"/>
    </source>
</evidence>